<dbReference type="AlphaFoldDB" id="A0A229W0T0"/>
<gene>
    <name evidence="1" type="ORF">Tam10B_0454</name>
</gene>
<dbReference type="Proteomes" id="UP000215433">
    <property type="component" value="Unassembled WGS sequence"/>
</dbReference>
<organism evidence="1 2">
    <name type="scientific">Bifidobacterium vansinderenii</name>
    <dbReference type="NCBI Taxonomy" id="1984871"/>
    <lineage>
        <taxon>Bacteria</taxon>
        <taxon>Bacillati</taxon>
        <taxon>Actinomycetota</taxon>
        <taxon>Actinomycetes</taxon>
        <taxon>Bifidobacteriales</taxon>
        <taxon>Bifidobacteriaceae</taxon>
        <taxon>Bifidobacterium</taxon>
    </lineage>
</organism>
<name>A0A229W0T0_9BIFI</name>
<dbReference type="EMBL" id="NEWD01000004">
    <property type="protein sequence ID" value="OXN01451.1"/>
    <property type="molecule type" value="Genomic_DNA"/>
</dbReference>
<accession>A0A229W0T0</accession>
<protein>
    <submittedName>
        <fullName evidence="1">Uncharacterized protein</fullName>
    </submittedName>
</protein>
<proteinExistence type="predicted"/>
<evidence type="ECO:0000313" key="2">
    <source>
        <dbReference type="Proteomes" id="UP000215433"/>
    </source>
</evidence>
<comment type="caution">
    <text evidence="1">The sequence shown here is derived from an EMBL/GenBank/DDBJ whole genome shotgun (WGS) entry which is preliminary data.</text>
</comment>
<sequence length="52" mass="5807">MIAVQKTTDGILVDMDDARFVTSSAEQGSHMSLFLTEDQASRLEDLLARRHV</sequence>
<keyword evidence="2" id="KW-1185">Reference proteome</keyword>
<evidence type="ECO:0000313" key="1">
    <source>
        <dbReference type="EMBL" id="OXN01451.1"/>
    </source>
</evidence>
<dbReference type="RefSeq" id="WP_158214101.1">
    <property type="nucleotide sequence ID" value="NZ_NEWD01000004.1"/>
</dbReference>
<reference evidence="1 2" key="1">
    <citation type="submission" date="2017-05" db="EMBL/GenBank/DDBJ databases">
        <title>Bifidobacterium vansinderenii sp. nov.</title>
        <authorList>
            <person name="Lugli G.A."/>
            <person name="Duranti S."/>
            <person name="Mangifesta M."/>
        </authorList>
    </citation>
    <scope>NUCLEOTIDE SEQUENCE [LARGE SCALE GENOMIC DNA]</scope>
    <source>
        <strain evidence="1 2">Tam10B</strain>
    </source>
</reference>